<sequence length="296" mass="30912">MSHQNPNQGGAPLAASKGPVGSPADIREHMEVLASDGTKVGRVDHVQGDHIRLTKNDSPDGQHHLIPISWVAKVHDHIHLNRNHREVQAGWQTEGTVSAGSAGADPRRGMPWDRAGSAFSSNRAGQTSTGGAGLGALAGAVAGAVATTAMSAVTGAIYAQEGRLDRWREDWARGGRFEHEAAASKAAEFLGYDLTREQEKAAGTALHYGVGVGSAAIYGAFRHHIPVPSAIRGLGFGAALWLLLDEGAMPALGVTPGPKAFPRATHARGLAGHLVYGLVTEGVLAAVDRWLPGRSR</sequence>
<dbReference type="KEGG" id="agv:OJF2_70270"/>
<feature type="region of interest" description="Disordered" evidence="1">
    <location>
        <begin position="1"/>
        <end position="23"/>
    </location>
</feature>
<evidence type="ECO:0000313" key="3">
    <source>
        <dbReference type="Proteomes" id="UP000324233"/>
    </source>
</evidence>
<dbReference type="InterPro" id="IPR009898">
    <property type="entry name" value="DUF1440"/>
</dbReference>
<protein>
    <recommendedName>
        <fullName evidence="4">DUF2171 domain-containing protein</fullName>
    </recommendedName>
</protein>
<dbReference type="Pfam" id="PF09939">
    <property type="entry name" value="DUF2171"/>
    <property type="match status" value="1"/>
</dbReference>
<gene>
    <name evidence="2" type="ORF">OJF2_70270</name>
</gene>
<dbReference type="AlphaFoldDB" id="A0A5B9WCU1"/>
<dbReference type="Pfam" id="PF07274">
    <property type="entry name" value="DUF1440"/>
    <property type="match status" value="1"/>
</dbReference>
<dbReference type="EMBL" id="CP042997">
    <property type="protein sequence ID" value="QEH38426.1"/>
    <property type="molecule type" value="Genomic_DNA"/>
</dbReference>
<reference evidence="2 3" key="1">
    <citation type="submission" date="2019-08" db="EMBL/GenBank/DDBJ databases">
        <title>Deep-cultivation of Planctomycetes and their phenomic and genomic characterization uncovers novel biology.</title>
        <authorList>
            <person name="Wiegand S."/>
            <person name="Jogler M."/>
            <person name="Boedeker C."/>
            <person name="Pinto D."/>
            <person name="Vollmers J."/>
            <person name="Rivas-Marin E."/>
            <person name="Kohn T."/>
            <person name="Peeters S.H."/>
            <person name="Heuer A."/>
            <person name="Rast P."/>
            <person name="Oberbeckmann S."/>
            <person name="Bunk B."/>
            <person name="Jeske O."/>
            <person name="Meyerdierks A."/>
            <person name="Storesund J.E."/>
            <person name="Kallscheuer N."/>
            <person name="Luecker S."/>
            <person name="Lage O.M."/>
            <person name="Pohl T."/>
            <person name="Merkel B.J."/>
            <person name="Hornburger P."/>
            <person name="Mueller R.-W."/>
            <person name="Bruemmer F."/>
            <person name="Labrenz M."/>
            <person name="Spormann A.M."/>
            <person name="Op den Camp H."/>
            <person name="Overmann J."/>
            <person name="Amann R."/>
            <person name="Jetten M.S.M."/>
            <person name="Mascher T."/>
            <person name="Medema M.H."/>
            <person name="Devos D.P."/>
            <person name="Kaster A.-K."/>
            <person name="Ovreas L."/>
            <person name="Rohde M."/>
            <person name="Galperin M.Y."/>
            <person name="Jogler C."/>
        </authorList>
    </citation>
    <scope>NUCLEOTIDE SEQUENCE [LARGE SCALE GENOMIC DNA]</scope>
    <source>
        <strain evidence="2 3">OJF2</strain>
    </source>
</reference>
<keyword evidence="3" id="KW-1185">Reference proteome</keyword>
<name>A0A5B9WCU1_9BACT</name>
<evidence type="ECO:0008006" key="4">
    <source>
        <dbReference type="Google" id="ProtNLM"/>
    </source>
</evidence>
<dbReference type="Proteomes" id="UP000324233">
    <property type="component" value="Chromosome"/>
</dbReference>
<dbReference type="InterPro" id="IPR018684">
    <property type="entry name" value="DUF2171"/>
</dbReference>
<evidence type="ECO:0000256" key="1">
    <source>
        <dbReference type="SAM" id="MobiDB-lite"/>
    </source>
</evidence>
<organism evidence="2 3">
    <name type="scientific">Aquisphaera giovannonii</name>
    <dbReference type="NCBI Taxonomy" id="406548"/>
    <lineage>
        <taxon>Bacteria</taxon>
        <taxon>Pseudomonadati</taxon>
        <taxon>Planctomycetota</taxon>
        <taxon>Planctomycetia</taxon>
        <taxon>Isosphaerales</taxon>
        <taxon>Isosphaeraceae</taxon>
        <taxon>Aquisphaera</taxon>
    </lineage>
</organism>
<proteinExistence type="predicted"/>
<evidence type="ECO:0000313" key="2">
    <source>
        <dbReference type="EMBL" id="QEH38426.1"/>
    </source>
</evidence>
<dbReference type="OrthoDB" id="4774491at2"/>
<dbReference type="RefSeq" id="WP_148597867.1">
    <property type="nucleotide sequence ID" value="NZ_CP042997.1"/>
</dbReference>
<accession>A0A5B9WCU1</accession>